<comment type="subcellular location">
    <subcellularLocation>
        <location evidence="1">Membrane</location>
        <topology evidence="1">Multi-pass membrane protein</topology>
    </subcellularLocation>
</comment>
<feature type="domain" description="EamA" evidence="7">
    <location>
        <begin position="157"/>
        <end position="292"/>
    </location>
</feature>
<comment type="similarity">
    <text evidence="2">Belongs to the EamA transporter family.</text>
</comment>
<evidence type="ECO:0000256" key="6">
    <source>
        <dbReference type="SAM" id="Phobius"/>
    </source>
</evidence>
<keyword evidence="3 6" id="KW-0812">Transmembrane</keyword>
<dbReference type="Pfam" id="PF00892">
    <property type="entry name" value="EamA"/>
    <property type="match status" value="2"/>
</dbReference>
<evidence type="ECO:0000256" key="1">
    <source>
        <dbReference type="ARBA" id="ARBA00004141"/>
    </source>
</evidence>
<feature type="transmembrane region" description="Helical" evidence="6">
    <location>
        <begin position="216"/>
        <end position="237"/>
    </location>
</feature>
<feature type="transmembrane region" description="Helical" evidence="6">
    <location>
        <begin position="100"/>
        <end position="119"/>
    </location>
</feature>
<feature type="transmembrane region" description="Helical" evidence="6">
    <location>
        <begin position="9"/>
        <end position="29"/>
    </location>
</feature>
<dbReference type="EMBL" id="JAEUGD010000067">
    <property type="protein sequence ID" value="MBL6449830.1"/>
    <property type="molecule type" value="Genomic_DNA"/>
</dbReference>
<reference evidence="8" key="1">
    <citation type="submission" date="2021-01" db="EMBL/GenBank/DDBJ databases">
        <title>Fulvivirga kasyanovii gen. nov., sp nov., a novel member of the phylum Bacteroidetes isolated from seawater in a mussel farm.</title>
        <authorList>
            <person name="Zhao L.-H."/>
            <person name="Wang Z.-J."/>
        </authorList>
    </citation>
    <scope>NUCLEOTIDE SEQUENCE</scope>
    <source>
        <strain evidence="8">29W222</strain>
    </source>
</reference>
<evidence type="ECO:0000259" key="7">
    <source>
        <dbReference type="Pfam" id="PF00892"/>
    </source>
</evidence>
<proteinExistence type="inferred from homology"/>
<feature type="transmembrane region" description="Helical" evidence="6">
    <location>
        <begin position="249"/>
        <end position="268"/>
    </location>
</feature>
<evidence type="ECO:0000313" key="8">
    <source>
        <dbReference type="EMBL" id="MBL6449830.1"/>
    </source>
</evidence>
<dbReference type="SUPFAM" id="SSF103481">
    <property type="entry name" value="Multidrug resistance efflux transporter EmrE"/>
    <property type="match status" value="2"/>
</dbReference>
<evidence type="ECO:0000256" key="5">
    <source>
        <dbReference type="ARBA" id="ARBA00023136"/>
    </source>
</evidence>
<dbReference type="InterPro" id="IPR000620">
    <property type="entry name" value="EamA_dom"/>
</dbReference>
<keyword evidence="9" id="KW-1185">Reference proteome</keyword>
<accession>A0A937G112</accession>
<organism evidence="8 9">
    <name type="scientific">Fulvivirga marina</name>
    <dbReference type="NCBI Taxonomy" id="2494733"/>
    <lineage>
        <taxon>Bacteria</taxon>
        <taxon>Pseudomonadati</taxon>
        <taxon>Bacteroidota</taxon>
        <taxon>Cytophagia</taxon>
        <taxon>Cytophagales</taxon>
        <taxon>Fulvivirgaceae</taxon>
        <taxon>Fulvivirga</taxon>
    </lineage>
</organism>
<gene>
    <name evidence="8" type="ORF">JMN32_26195</name>
</gene>
<dbReference type="InterPro" id="IPR037185">
    <property type="entry name" value="EmrE-like"/>
</dbReference>
<feature type="transmembrane region" description="Helical" evidence="6">
    <location>
        <begin position="152"/>
        <end position="173"/>
    </location>
</feature>
<dbReference type="GO" id="GO:0016020">
    <property type="term" value="C:membrane"/>
    <property type="evidence" value="ECO:0007669"/>
    <property type="project" value="UniProtKB-SubCell"/>
</dbReference>
<sequence length="302" mass="32535">MTKENNPNLLAWGLLLILALIWGSSFILIKRGLDIFSAGEVGAIRIVSASLFLLPFGISRLKTVQKKHWIFLFSVGMFGSFLPAFLFAKAQTHIPSSVAGIINALTPLFTMILGALFFTQKITAKTAIGLITGFLGTAALILAGSGGNVSEFNLYGLYVVLATIFYGANLNIIKFKMPDLTAMAITSVSLLIVGPVAITYLFVFTNFANTVQTVDGALFSLGAVVVLGVMGTALALILFNQLVKITSPIFASSVTYLIPIIAVLWGLLDGERLYIGHYLGLVLIILGVYLANRNKKQKIKIR</sequence>
<evidence type="ECO:0000256" key="2">
    <source>
        <dbReference type="ARBA" id="ARBA00007362"/>
    </source>
</evidence>
<evidence type="ECO:0000256" key="3">
    <source>
        <dbReference type="ARBA" id="ARBA00022692"/>
    </source>
</evidence>
<feature type="transmembrane region" description="Helical" evidence="6">
    <location>
        <begin position="274"/>
        <end position="292"/>
    </location>
</feature>
<dbReference type="InterPro" id="IPR050638">
    <property type="entry name" value="AA-Vitamin_Transporters"/>
</dbReference>
<feature type="transmembrane region" description="Helical" evidence="6">
    <location>
        <begin position="69"/>
        <end position="88"/>
    </location>
</feature>
<dbReference type="AlphaFoldDB" id="A0A937G112"/>
<evidence type="ECO:0000256" key="4">
    <source>
        <dbReference type="ARBA" id="ARBA00022989"/>
    </source>
</evidence>
<dbReference type="RefSeq" id="WP_202859371.1">
    <property type="nucleotide sequence ID" value="NZ_JAEUGD010000067.1"/>
</dbReference>
<keyword evidence="4 6" id="KW-1133">Transmembrane helix</keyword>
<keyword evidence="5 6" id="KW-0472">Membrane</keyword>
<dbReference type="PANTHER" id="PTHR32322">
    <property type="entry name" value="INNER MEMBRANE TRANSPORTER"/>
    <property type="match status" value="1"/>
</dbReference>
<feature type="domain" description="EamA" evidence="7">
    <location>
        <begin position="14"/>
        <end position="140"/>
    </location>
</feature>
<feature type="transmembrane region" description="Helical" evidence="6">
    <location>
        <begin position="180"/>
        <end position="204"/>
    </location>
</feature>
<evidence type="ECO:0000313" key="9">
    <source>
        <dbReference type="Proteomes" id="UP000614216"/>
    </source>
</evidence>
<feature type="transmembrane region" description="Helical" evidence="6">
    <location>
        <begin position="35"/>
        <end position="57"/>
    </location>
</feature>
<name>A0A937G112_9BACT</name>
<dbReference type="Proteomes" id="UP000614216">
    <property type="component" value="Unassembled WGS sequence"/>
</dbReference>
<comment type="caution">
    <text evidence="8">The sequence shown here is derived from an EMBL/GenBank/DDBJ whole genome shotgun (WGS) entry which is preliminary data.</text>
</comment>
<dbReference type="Gene3D" id="1.10.3730.20">
    <property type="match status" value="1"/>
</dbReference>
<dbReference type="PANTHER" id="PTHR32322:SF2">
    <property type="entry name" value="EAMA DOMAIN-CONTAINING PROTEIN"/>
    <property type="match status" value="1"/>
</dbReference>
<feature type="transmembrane region" description="Helical" evidence="6">
    <location>
        <begin position="126"/>
        <end position="146"/>
    </location>
</feature>
<protein>
    <submittedName>
        <fullName evidence="8">DMT family transporter</fullName>
    </submittedName>
</protein>